<dbReference type="EMBL" id="LR796266">
    <property type="protein sequence ID" value="CAB4132703.1"/>
    <property type="molecule type" value="Genomic_DNA"/>
</dbReference>
<proteinExistence type="predicted"/>
<gene>
    <name evidence="1" type="ORF">UFOVP253_55</name>
</gene>
<organism evidence="1">
    <name type="scientific">uncultured Caudovirales phage</name>
    <dbReference type="NCBI Taxonomy" id="2100421"/>
    <lineage>
        <taxon>Viruses</taxon>
        <taxon>Duplodnaviria</taxon>
        <taxon>Heunggongvirae</taxon>
        <taxon>Uroviricota</taxon>
        <taxon>Caudoviricetes</taxon>
        <taxon>Peduoviridae</taxon>
        <taxon>Maltschvirus</taxon>
        <taxon>Maltschvirus maltsch</taxon>
    </lineage>
</organism>
<protein>
    <recommendedName>
        <fullName evidence="2">Major capsid protein</fullName>
    </recommendedName>
</protein>
<dbReference type="InterPro" id="IPR049718">
    <property type="entry name" value="AKO59007-like"/>
</dbReference>
<dbReference type="NCBIfam" id="NF033394">
    <property type="entry name" value="capsid_maj_Podo"/>
    <property type="match status" value="1"/>
</dbReference>
<evidence type="ECO:0008006" key="2">
    <source>
        <dbReference type="Google" id="ProtNLM"/>
    </source>
</evidence>
<name>A0A6J5LHF4_9CAUD</name>
<sequence length="367" mass="39625">MSATQQNDRVGNITLQDYNATAVDTFNKSSEIMKRVVSRPERWNGRSYSSPIFTNNSQLGTSFKGTENFDTSIDYNTQQMTWFPTGYAQPVGVSIVEQSINSTPSGVIDLYKSSYQYAQNSMITALAQIFYGFGNGNDFDGLGVIVDDGTSTSSYAGLTRASFPTINGFVSAASGGALTLDVMAAADDGATISGNESETPNVIMSGQTVWSLYESLLSPTVQATYGAQNGSFVDGGTNVGTDVKQSDALWLKAGATSVSFRGKPLVRDQKSPANTMFGLNEDWFYFRSLKLKGLDLIATQQDVTAGVYSGGSNNGSRGEAYSVSAFQFREPMMPVNQLAEVGIFVIYGQFYCENPNRNFKVTNILTT</sequence>
<reference evidence="1" key="1">
    <citation type="submission" date="2020-04" db="EMBL/GenBank/DDBJ databases">
        <authorList>
            <person name="Chiriac C."/>
            <person name="Salcher M."/>
            <person name="Ghai R."/>
            <person name="Kavagutti S V."/>
        </authorList>
    </citation>
    <scope>NUCLEOTIDE SEQUENCE</scope>
</reference>
<evidence type="ECO:0000313" key="1">
    <source>
        <dbReference type="EMBL" id="CAB4132703.1"/>
    </source>
</evidence>
<accession>A0A6J5LHF4</accession>